<dbReference type="PANTHER" id="PTHR43454">
    <property type="entry name" value="GLYCERALDEHYDE-3-PHOSPHATE DEHYDROGENASE"/>
    <property type="match status" value="1"/>
</dbReference>
<dbReference type="InterPro" id="IPR020829">
    <property type="entry name" value="GlycerAld_3-P_DH_cat"/>
</dbReference>
<evidence type="ECO:0000313" key="4">
    <source>
        <dbReference type="EMBL" id="MBA8991577.1"/>
    </source>
</evidence>
<dbReference type="SUPFAM" id="SSF55347">
    <property type="entry name" value="Glyceraldehyde-3-phosphate dehydrogenase-like, C-terminal domain"/>
    <property type="match status" value="1"/>
</dbReference>
<comment type="similarity">
    <text evidence="2">Belongs to the glyceraldehyde-3-phosphate dehydrogenase family.</text>
</comment>
<dbReference type="RefSeq" id="WP_182516640.1">
    <property type="nucleotide sequence ID" value="NZ_JACGXP010000004.1"/>
</dbReference>
<dbReference type="PANTHER" id="PTHR43454:SF1">
    <property type="entry name" value="GLYCERALDEHYDE 3-PHOSPHATE DEHYDROGENASE NAD(P) BINDING DOMAIN-CONTAINING PROTEIN"/>
    <property type="match status" value="1"/>
</dbReference>
<feature type="domain" description="Glyceraldehyde 3-phosphate dehydrogenase NAD(P) binding" evidence="3">
    <location>
        <begin position="121"/>
        <end position="282"/>
    </location>
</feature>
<dbReference type="CDD" id="cd05214">
    <property type="entry name" value="GAPDH_I_N"/>
    <property type="match status" value="1"/>
</dbReference>
<keyword evidence="1 4" id="KW-0560">Oxidoreductase</keyword>
<dbReference type="Pfam" id="PF02800">
    <property type="entry name" value="Gp_dh_C"/>
    <property type="match status" value="1"/>
</dbReference>
<evidence type="ECO:0000259" key="3">
    <source>
        <dbReference type="SMART" id="SM00846"/>
    </source>
</evidence>
<dbReference type="InterPro" id="IPR020828">
    <property type="entry name" value="GlycerAld_3-P_DH_NAD(P)-bd"/>
</dbReference>
<protein>
    <submittedName>
        <fullName evidence="4">Glyceraldehyde 3-phosphate dehydrogenase</fullName>
        <ecNumber evidence="4">1.2.1.12</ecNumber>
    </submittedName>
</protein>
<name>A0AAW3TAU6_9MICO</name>
<dbReference type="GO" id="GO:0051287">
    <property type="term" value="F:NAD binding"/>
    <property type="evidence" value="ECO:0007669"/>
    <property type="project" value="InterPro"/>
</dbReference>
<accession>A0AAW3TAU6</accession>
<dbReference type="Gene3D" id="3.40.50.720">
    <property type="entry name" value="NAD(P)-binding Rossmann-like Domain"/>
    <property type="match status" value="1"/>
</dbReference>
<dbReference type="Pfam" id="PF00044">
    <property type="entry name" value="Gp_dh_N"/>
    <property type="match status" value="1"/>
</dbReference>
<reference evidence="4 5" key="1">
    <citation type="submission" date="2020-07" db="EMBL/GenBank/DDBJ databases">
        <title>Above-ground endophytic microbial communities from plants in different locations in the United States.</title>
        <authorList>
            <person name="Frank C."/>
        </authorList>
    </citation>
    <scope>NUCLEOTIDE SEQUENCE [LARGE SCALE GENOMIC DNA]</scope>
    <source>
        <strain evidence="4 5">WPL5_2</strain>
    </source>
</reference>
<proteinExistence type="inferred from homology"/>
<evidence type="ECO:0000256" key="2">
    <source>
        <dbReference type="RuleBase" id="RU000397"/>
    </source>
</evidence>
<evidence type="ECO:0000256" key="1">
    <source>
        <dbReference type="ARBA" id="ARBA00023002"/>
    </source>
</evidence>
<dbReference type="InterPro" id="IPR020831">
    <property type="entry name" value="GlycerAld/Erythrose_P_DH"/>
</dbReference>
<dbReference type="Gene3D" id="3.30.360.10">
    <property type="entry name" value="Dihydrodipicolinate Reductase, domain 2"/>
    <property type="match status" value="1"/>
</dbReference>
<dbReference type="EC" id="1.2.1.12" evidence="4"/>
<gene>
    <name evidence="4" type="ORF">FHW23_002846</name>
</gene>
<dbReference type="SMART" id="SM00846">
    <property type="entry name" value="Gp_dh_N"/>
    <property type="match status" value="1"/>
</dbReference>
<sequence>MTADAGLWDDWSARLEVAEAMIPIIGRLHRRDGVVTAVYGRRLVNRSAIDIVKAHRFARHVDGAPLPLDESLRLLRAVEAAGAGPASLDLGALAARARTAPGASIADLLPELQGDGSLPVTDVVLYGFGRIGRLLARILISHQSRSTGLRLRAIVVREATGTDDLVKRASLLRRDSVHGPFDGTISVDEETQSIVANGTRIAVIRAADPAAIDYTAYGIDDAILVDNTGRWRTEDELRKHLEAKGVARVLLTAPGKGAIPNVVHGLNTVEAEHAPIVAAASCTTNAVAPVLAALDAEYGIVRGHVETVHSFTNDQNLTDNFHKADRRGRAAPLNMVITETGAARAVAKAVPTLAGKLTGSAIRVPTADVSLAILNLRLKTSVGREGLNTFLRTVSLGSSLRSQVDYVESPEYVSSDVLGSRFAGVVDGLATQADGEDVVVYVWYDNEFGYSYQVVRVLETMSGAHPASMPAPRPANREELAISL</sequence>
<dbReference type="InterPro" id="IPR036291">
    <property type="entry name" value="NAD(P)-bd_dom_sf"/>
</dbReference>
<dbReference type="EMBL" id="JACGXP010000004">
    <property type="protein sequence ID" value="MBA8991577.1"/>
    <property type="molecule type" value="Genomic_DNA"/>
</dbReference>
<evidence type="ECO:0000313" key="5">
    <source>
        <dbReference type="Proteomes" id="UP000590225"/>
    </source>
</evidence>
<dbReference type="Proteomes" id="UP000590225">
    <property type="component" value="Unassembled WGS sequence"/>
</dbReference>
<dbReference type="GO" id="GO:0004365">
    <property type="term" value="F:glyceraldehyde-3-phosphate dehydrogenase (NAD+) (phosphorylating) activity"/>
    <property type="evidence" value="ECO:0007669"/>
    <property type="project" value="UniProtKB-EC"/>
</dbReference>
<dbReference type="AlphaFoldDB" id="A0AAW3TAU6"/>
<dbReference type="SUPFAM" id="SSF51735">
    <property type="entry name" value="NAD(P)-binding Rossmann-fold domains"/>
    <property type="match status" value="1"/>
</dbReference>
<dbReference type="NCBIfam" id="NF006139">
    <property type="entry name" value="PRK08289.1"/>
    <property type="match status" value="1"/>
</dbReference>
<comment type="caution">
    <text evidence="4">The sequence shown here is derived from an EMBL/GenBank/DDBJ whole genome shotgun (WGS) entry which is preliminary data.</text>
</comment>
<organism evidence="4 5">
    <name type="scientific">Curtobacterium pusillum</name>
    <dbReference type="NCBI Taxonomy" id="69373"/>
    <lineage>
        <taxon>Bacteria</taxon>
        <taxon>Bacillati</taxon>
        <taxon>Actinomycetota</taxon>
        <taxon>Actinomycetes</taxon>
        <taxon>Micrococcales</taxon>
        <taxon>Microbacteriaceae</taxon>
        <taxon>Curtobacterium</taxon>
    </lineage>
</organism>
<dbReference type="PRINTS" id="PR00078">
    <property type="entry name" value="G3PDHDRGNASE"/>
</dbReference>